<comment type="function">
    <text evidence="1 2">Acetylates the N-terminal alanine of ribosomal protein bS18.</text>
</comment>
<dbReference type="InterPro" id="IPR016181">
    <property type="entry name" value="Acyl_CoA_acyltransferase"/>
</dbReference>
<keyword evidence="1" id="KW-0012">Acyltransferase</keyword>
<dbReference type="EC" id="2.3.1.266" evidence="1 2"/>
<keyword evidence="1 2" id="KW-0963">Cytoplasm</keyword>
<feature type="active site" description="Proton acceptor" evidence="1">
    <location>
        <position position="110"/>
    </location>
</feature>
<dbReference type="PANTHER" id="PTHR43617">
    <property type="entry name" value="L-AMINO ACID N-ACETYLTRANSFERASE"/>
    <property type="match status" value="1"/>
</dbReference>
<dbReference type="Gene3D" id="3.40.630.30">
    <property type="match status" value="1"/>
</dbReference>
<dbReference type="KEGG" id="tig:THII_3895"/>
<dbReference type="GO" id="GO:0008999">
    <property type="term" value="F:protein-N-terminal-alanine acetyltransferase activity"/>
    <property type="evidence" value="ECO:0007669"/>
    <property type="project" value="UniProtKB-UniRule"/>
</dbReference>
<dbReference type="NCBIfam" id="TIGR01575">
    <property type="entry name" value="rimI"/>
    <property type="match status" value="1"/>
</dbReference>
<name>A0A090API3_9GAMM</name>
<feature type="active site" description="Proton donor" evidence="1">
    <location>
        <position position="122"/>
    </location>
</feature>
<accession>A0A090API3</accession>
<dbReference type="InterPro" id="IPR043690">
    <property type="entry name" value="RimI"/>
</dbReference>
<evidence type="ECO:0000256" key="2">
    <source>
        <dbReference type="RuleBase" id="RU363094"/>
    </source>
</evidence>
<dbReference type="InterPro" id="IPR050276">
    <property type="entry name" value="MshD_Acetyltransferase"/>
</dbReference>
<feature type="domain" description="N-acetyltransferase" evidence="3">
    <location>
        <begin position="9"/>
        <end position="154"/>
    </location>
</feature>
<dbReference type="CDD" id="cd04301">
    <property type="entry name" value="NAT_SF"/>
    <property type="match status" value="1"/>
</dbReference>
<dbReference type="Proteomes" id="UP000031623">
    <property type="component" value="Chromosome"/>
</dbReference>
<proteinExistence type="inferred from homology"/>
<comment type="subcellular location">
    <subcellularLocation>
        <location evidence="1 2">Cytoplasm</location>
    </subcellularLocation>
</comment>
<dbReference type="SUPFAM" id="SSF55729">
    <property type="entry name" value="Acyl-CoA N-acyltransferases (Nat)"/>
    <property type="match status" value="1"/>
</dbReference>
<dbReference type="InterPro" id="IPR000182">
    <property type="entry name" value="GNAT_dom"/>
</dbReference>
<comment type="similarity">
    <text evidence="1 2">Belongs to the acetyltransferase family. RimI subfamily.</text>
</comment>
<comment type="catalytic activity">
    <reaction evidence="1 2">
        <text>N-terminal L-alanyl-[ribosomal protein bS18] + acetyl-CoA = N-terminal N(alpha)-acetyl-L-alanyl-[ribosomal protein bS18] + CoA + H(+)</text>
        <dbReference type="Rhea" id="RHEA:43756"/>
        <dbReference type="Rhea" id="RHEA-COMP:10676"/>
        <dbReference type="Rhea" id="RHEA-COMP:10677"/>
        <dbReference type="ChEBI" id="CHEBI:15378"/>
        <dbReference type="ChEBI" id="CHEBI:57287"/>
        <dbReference type="ChEBI" id="CHEBI:57288"/>
        <dbReference type="ChEBI" id="CHEBI:64718"/>
        <dbReference type="ChEBI" id="CHEBI:83683"/>
        <dbReference type="EC" id="2.3.1.266"/>
    </reaction>
</comment>
<dbReference type="HAMAP" id="MF_02210">
    <property type="entry name" value="RimI"/>
    <property type="match status" value="1"/>
</dbReference>
<keyword evidence="1 4" id="KW-0808">Transferase</keyword>
<dbReference type="OrthoDB" id="9796919at2"/>
<feature type="binding site" evidence="1">
    <location>
        <position position="115"/>
    </location>
    <ligand>
        <name>acetyl-CoA</name>
        <dbReference type="ChEBI" id="CHEBI:57288"/>
    </ligand>
</feature>
<dbReference type="HOGENOM" id="CLU_013985_23_2_6"/>
<dbReference type="AlphaFoldDB" id="A0A090API3"/>
<evidence type="ECO:0000259" key="3">
    <source>
        <dbReference type="PROSITE" id="PS51186"/>
    </source>
</evidence>
<evidence type="ECO:0000313" key="5">
    <source>
        <dbReference type="Proteomes" id="UP000031623"/>
    </source>
</evidence>
<reference evidence="4 5" key="1">
    <citation type="journal article" date="2014" name="ISME J.">
        <title>Ecophysiology of Thioploca ingrica as revealed by the complete genome sequence supplemented with proteomic evidence.</title>
        <authorList>
            <person name="Kojima H."/>
            <person name="Ogura Y."/>
            <person name="Yamamoto N."/>
            <person name="Togashi T."/>
            <person name="Mori H."/>
            <person name="Watanabe T."/>
            <person name="Nemoto F."/>
            <person name="Kurokawa K."/>
            <person name="Hayashi T."/>
            <person name="Fukui M."/>
        </authorList>
    </citation>
    <scope>NUCLEOTIDE SEQUENCE [LARGE SCALE GENOMIC DNA]</scope>
</reference>
<keyword evidence="5" id="KW-1185">Reference proteome</keyword>
<sequence>MSAVLAFKTRLRPMQAADLPTVLEIEMAAYPLPWSKLNFRDCLRVGYQAWVLELDYQIVGYGLMSIAAGEAHLLNLCVHPHFQCCGYGRRILKQLLKIAKQHQTDTVFLEVRISNQAAISLYQQMGFNQVGLRKNYYPNGTNKREDALILALAF</sequence>
<protein>
    <recommendedName>
        <fullName evidence="1 2">[Ribosomal protein bS18]-alanine N-acetyltransferase</fullName>
        <ecNumber evidence="1 2">2.3.1.266</ecNumber>
    </recommendedName>
</protein>
<dbReference type="Pfam" id="PF00583">
    <property type="entry name" value="Acetyltransf_1"/>
    <property type="match status" value="1"/>
</dbReference>
<evidence type="ECO:0000313" key="4">
    <source>
        <dbReference type="EMBL" id="BAP58192.1"/>
    </source>
</evidence>
<evidence type="ECO:0000256" key="1">
    <source>
        <dbReference type="HAMAP-Rule" id="MF_02210"/>
    </source>
</evidence>
<dbReference type="EMBL" id="AP014633">
    <property type="protein sequence ID" value="BAP58192.1"/>
    <property type="molecule type" value="Genomic_DNA"/>
</dbReference>
<dbReference type="GO" id="GO:0005737">
    <property type="term" value="C:cytoplasm"/>
    <property type="evidence" value="ECO:0007669"/>
    <property type="project" value="UniProtKB-SubCell"/>
</dbReference>
<gene>
    <name evidence="1" type="primary">rimI</name>
    <name evidence="4" type="ORF">THII_3895</name>
</gene>
<comment type="caution">
    <text evidence="1">Lacks conserved residue(s) required for the propagation of feature annotation.</text>
</comment>
<dbReference type="PROSITE" id="PS51186">
    <property type="entry name" value="GNAT"/>
    <property type="match status" value="1"/>
</dbReference>
<dbReference type="STRING" id="40754.THII_3895"/>
<dbReference type="PANTHER" id="PTHR43617:SF35">
    <property type="entry name" value="[RIBOSOMAL PROTEIN BS18]-ALANINE N-ACETYLTRANSFERASE"/>
    <property type="match status" value="1"/>
</dbReference>
<dbReference type="InterPro" id="IPR006464">
    <property type="entry name" value="AcTrfase_RimI/Ard1"/>
</dbReference>
<organism evidence="4 5">
    <name type="scientific">Thioploca ingrica</name>
    <dbReference type="NCBI Taxonomy" id="40754"/>
    <lineage>
        <taxon>Bacteria</taxon>
        <taxon>Pseudomonadati</taxon>
        <taxon>Pseudomonadota</taxon>
        <taxon>Gammaproteobacteria</taxon>
        <taxon>Thiotrichales</taxon>
        <taxon>Thiotrichaceae</taxon>
        <taxon>Thioploca</taxon>
    </lineage>
</organism>